<name>A0A6B3SZ17_9BURK</name>
<dbReference type="Pfam" id="PF20567">
    <property type="entry name" value="DUF6776"/>
    <property type="match status" value="1"/>
</dbReference>
<evidence type="ECO:0000313" key="2">
    <source>
        <dbReference type="EMBL" id="NEX64242.1"/>
    </source>
</evidence>
<dbReference type="Gene3D" id="1.20.5.340">
    <property type="match status" value="1"/>
</dbReference>
<accession>A0A6B3SZ17</accession>
<evidence type="ECO:0000313" key="3">
    <source>
        <dbReference type="Proteomes" id="UP000482155"/>
    </source>
</evidence>
<sequence length="216" mass="23892">MRVAQCLAFVAIGAGLMWFYDFAHGMSGGQTHNSKEQLAAYEGQIGKLTAERDRFNSTVNAAESQLNMERAAQRQLAAQVKQLEADNMRLKEDLAFFESLLPNAAGAQGIAIRRLKIDPVAPNQLRYRLLIMQGGKGDQDFKGNLQLTVTAWQGGKSSLINFPDATAVEQEKFKLNFRHYQRVEGVLRLPEGTSVKAVQARVLDKGQLKAQQSANL</sequence>
<organism evidence="2 3">
    <name type="scientific">Noviherbaspirillum galbum</name>
    <dbReference type="NCBI Taxonomy" id="2709383"/>
    <lineage>
        <taxon>Bacteria</taxon>
        <taxon>Pseudomonadati</taxon>
        <taxon>Pseudomonadota</taxon>
        <taxon>Betaproteobacteria</taxon>
        <taxon>Burkholderiales</taxon>
        <taxon>Oxalobacteraceae</taxon>
        <taxon>Noviherbaspirillum</taxon>
    </lineage>
</organism>
<dbReference type="Proteomes" id="UP000482155">
    <property type="component" value="Unassembled WGS sequence"/>
</dbReference>
<keyword evidence="1" id="KW-0175">Coiled coil</keyword>
<dbReference type="InterPro" id="IPR046703">
    <property type="entry name" value="DUF6776"/>
</dbReference>
<keyword evidence="3" id="KW-1185">Reference proteome</keyword>
<protein>
    <submittedName>
        <fullName evidence="2">Uncharacterized protein</fullName>
    </submittedName>
</protein>
<gene>
    <name evidence="2" type="ORF">G3574_24430</name>
</gene>
<evidence type="ECO:0000256" key="1">
    <source>
        <dbReference type="SAM" id="Coils"/>
    </source>
</evidence>
<reference evidence="2 3" key="1">
    <citation type="submission" date="2020-02" db="EMBL/GenBank/DDBJ databases">
        <authorList>
            <person name="Kim M.K."/>
        </authorList>
    </citation>
    <scope>NUCLEOTIDE SEQUENCE [LARGE SCALE GENOMIC DNA]</scope>
    <source>
        <strain evidence="2 3">17J57-3</strain>
    </source>
</reference>
<feature type="coiled-coil region" evidence="1">
    <location>
        <begin position="66"/>
        <end position="100"/>
    </location>
</feature>
<comment type="caution">
    <text evidence="2">The sequence shown here is derived from an EMBL/GenBank/DDBJ whole genome shotgun (WGS) entry which is preliminary data.</text>
</comment>
<proteinExistence type="predicted"/>
<dbReference type="AlphaFoldDB" id="A0A6B3SZ17"/>
<dbReference type="EMBL" id="JAAIVB010000079">
    <property type="protein sequence ID" value="NEX64242.1"/>
    <property type="molecule type" value="Genomic_DNA"/>
</dbReference>
<dbReference type="SUPFAM" id="SSF90257">
    <property type="entry name" value="Myosin rod fragments"/>
    <property type="match status" value="1"/>
</dbReference>